<dbReference type="Gene3D" id="3.40.50.300">
    <property type="entry name" value="P-loop containing nucleotide triphosphate hydrolases"/>
    <property type="match status" value="1"/>
</dbReference>
<reference evidence="2 3" key="1">
    <citation type="submission" date="2020-09" db="EMBL/GenBank/DDBJ databases">
        <title>Investigation of environmental microbe.</title>
        <authorList>
            <person name="Ou Y."/>
            <person name="Kang Q."/>
        </authorList>
    </citation>
    <scope>NUCLEOTIDE SEQUENCE [LARGE SCALE GENOMIC DNA]</scope>
    <source>
        <strain evidence="2 3">KJZ-9</strain>
    </source>
</reference>
<dbReference type="EMBL" id="CP061538">
    <property type="protein sequence ID" value="QNV40186.1"/>
    <property type="molecule type" value="Genomic_DNA"/>
</dbReference>
<evidence type="ECO:0000256" key="1">
    <source>
        <dbReference type="SAM" id="MobiDB-lite"/>
    </source>
</evidence>
<dbReference type="SUPFAM" id="SSF52540">
    <property type="entry name" value="P-loop containing nucleoside triphosphate hydrolases"/>
    <property type="match status" value="1"/>
</dbReference>
<feature type="compositionally biased region" description="Polar residues" evidence="1">
    <location>
        <begin position="237"/>
        <end position="254"/>
    </location>
</feature>
<sequence>MLIINNIWAKGRHNALFGPTSFEVEAGEVIIIQADSQLERTALSLTLTGRMKPSGGSISRAEGKHSVRKEIRRKQLRKRSELIDSPDVNEPENFMRVHDYVSEMLSYQLSAFSRPRSKQWLEENGLEELDNLWIEQVSGEQNIRLMSALARSYDKADLLVFDTPSRHLNHTYMWLPYLQELAEDPEHPRIVIAVVPHISSEWTGKRAVVGNAHEEFDEASIRHSPVIWHEVIEDSSENQLSSTEPQSLNGSVASDETLHEHYLPVPTEAENYSADTEGTK</sequence>
<accession>A0A7H2BKJ0</accession>
<dbReference type="KEGG" id="rama:IDM48_01710"/>
<dbReference type="Proteomes" id="UP000516421">
    <property type="component" value="Chromosome"/>
</dbReference>
<name>A0A7H2BKJ0_9MICC</name>
<gene>
    <name evidence="2" type="ORF">IDM48_01710</name>
</gene>
<evidence type="ECO:0000313" key="2">
    <source>
        <dbReference type="EMBL" id="QNV40186.1"/>
    </source>
</evidence>
<evidence type="ECO:0000313" key="3">
    <source>
        <dbReference type="Proteomes" id="UP000516421"/>
    </source>
</evidence>
<dbReference type="InterPro" id="IPR027417">
    <property type="entry name" value="P-loop_NTPase"/>
</dbReference>
<proteinExistence type="predicted"/>
<dbReference type="AlphaFoldDB" id="A0A7H2BKJ0"/>
<organism evidence="2 3">
    <name type="scientific">Rothia amarae</name>
    <dbReference type="NCBI Taxonomy" id="169480"/>
    <lineage>
        <taxon>Bacteria</taxon>
        <taxon>Bacillati</taxon>
        <taxon>Actinomycetota</taxon>
        <taxon>Actinomycetes</taxon>
        <taxon>Micrococcales</taxon>
        <taxon>Micrococcaceae</taxon>
        <taxon>Rothia</taxon>
    </lineage>
</organism>
<dbReference type="RefSeq" id="WP_190617786.1">
    <property type="nucleotide sequence ID" value="NZ_CP061538.1"/>
</dbReference>
<protein>
    <submittedName>
        <fullName evidence="2">Multidrug ABC transporter ATPase</fullName>
    </submittedName>
</protein>
<feature type="region of interest" description="Disordered" evidence="1">
    <location>
        <begin position="235"/>
        <end position="280"/>
    </location>
</feature>
<keyword evidence="3" id="KW-1185">Reference proteome</keyword>